<dbReference type="Gene3D" id="6.10.340.10">
    <property type="match status" value="1"/>
</dbReference>
<evidence type="ECO:0000256" key="6">
    <source>
        <dbReference type="ARBA" id="ARBA00022679"/>
    </source>
</evidence>
<dbReference type="EC" id="2.7.13.3" evidence="14"/>
<dbReference type="SUPFAM" id="SSF55874">
    <property type="entry name" value="ATPase domain of HSP90 chaperone/DNA topoisomerase II/histidine kinase"/>
    <property type="match status" value="1"/>
</dbReference>
<evidence type="ECO:0000256" key="13">
    <source>
        <dbReference type="ARBA" id="ARBA00023136"/>
    </source>
</evidence>
<evidence type="ECO:0000256" key="7">
    <source>
        <dbReference type="ARBA" id="ARBA00022692"/>
    </source>
</evidence>
<name>A0ABQ6AHB8_9GAMM</name>
<dbReference type="InterPro" id="IPR050482">
    <property type="entry name" value="Sensor_HK_TwoCompSys"/>
</dbReference>
<keyword evidence="8 14" id="KW-0547">Nucleotide-binding</keyword>
<keyword evidence="11 16" id="KW-1133">Transmembrane helix</keyword>
<keyword evidence="3 14" id="KW-1003">Cell membrane</keyword>
<evidence type="ECO:0000256" key="11">
    <source>
        <dbReference type="ARBA" id="ARBA00022989"/>
    </source>
</evidence>
<evidence type="ECO:0000256" key="16">
    <source>
        <dbReference type="SAM" id="Phobius"/>
    </source>
</evidence>
<keyword evidence="5" id="KW-0597">Phosphoprotein</keyword>
<evidence type="ECO:0000256" key="12">
    <source>
        <dbReference type="ARBA" id="ARBA00023012"/>
    </source>
</evidence>
<keyword evidence="7 16" id="KW-0812">Transmembrane</keyword>
<dbReference type="PANTHER" id="PTHR24421:SF10">
    <property type="entry name" value="NITRATE_NITRITE SENSOR PROTEIN NARQ"/>
    <property type="match status" value="1"/>
</dbReference>
<keyword evidence="13 14" id="KW-0472">Membrane</keyword>
<dbReference type="InterPro" id="IPR003660">
    <property type="entry name" value="HAMP_dom"/>
</dbReference>
<comment type="subcellular location">
    <subcellularLocation>
        <location evidence="2">Cell inner membrane</location>
        <topology evidence="2">Multi-pass membrane protein</topology>
    </subcellularLocation>
</comment>
<dbReference type="Proteomes" id="UP001156660">
    <property type="component" value="Unassembled WGS sequence"/>
</dbReference>
<feature type="domain" description="Histidine kinase" evidence="17">
    <location>
        <begin position="380"/>
        <end position="575"/>
    </location>
</feature>
<evidence type="ECO:0000256" key="4">
    <source>
        <dbReference type="ARBA" id="ARBA00022519"/>
    </source>
</evidence>
<keyword evidence="6 14" id="KW-0808">Transferase</keyword>
<evidence type="ECO:0000259" key="17">
    <source>
        <dbReference type="PROSITE" id="PS50109"/>
    </source>
</evidence>
<comment type="caution">
    <text evidence="19">The sequence shown here is derived from an EMBL/GenBank/DDBJ whole genome shotgun (WGS) entry which is preliminary data.</text>
</comment>
<dbReference type="InterPro" id="IPR003594">
    <property type="entry name" value="HATPase_dom"/>
</dbReference>
<accession>A0ABQ6AHB8</accession>
<evidence type="ECO:0000256" key="1">
    <source>
        <dbReference type="ARBA" id="ARBA00000085"/>
    </source>
</evidence>
<keyword evidence="20" id="KW-1185">Reference proteome</keyword>
<dbReference type="SMART" id="SM00304">
    <property type="entry name" value="HAMP"/>
    <property type="match status" value="1"/>
</dbReference>
<evidence type="ECO:0000256" key="15">
    <source>
        <dbReference type="SAM" id="Coils"/>
    </source>
</evidence>
<feature type="transmembrane region" description="Helical" evidence="16">
    <location>
        <begin position="20"/>
        <end position="45"/>
    </location>
</feature>
<sequence length="575" mass="65297">MPLTNHRPQLTKMKHTKTSILTKTIAQVMLWIVLISIITTSLALITLSSSLKDAEAVNIAGSLRMQSYRLAYDIESNSPEIVNHLNKFSDSIESPSFQALEQWFVPDDIELSYQDIRLQWHSLKPALLSDNKQIYLNKVSLFVDEIDHFVFRLQEFSERKLQLLSFIGALGLSLIVFLSIFIIFFTQRQIVTPLHRLVQASKAMTNGNYSVQVDLRSDNELGQLSDSFNHMAKQIHLNYKELENRVEDKTKKLSQANRSLTTLYHCSQQLSASQLDEQTFKNILDTFVHIEGITSARLIVEEESGGDWEITSGEANDSPWSLQELSIDGEQLGYLMWQFSLPCPDQKLIINISNILARGVFYNQAQKQTHQLILLEERSAIARELHDSLAQSLSYLKIQTTLLKRQLAKCDCKNTGNTLIELDEGLKSAYTQLRELLNTFRLTINKAHFGEALQEITTTLAAQTSINIRVNNELPSLPINAQQHVHLLQLIREATLNAIKHSKADNIIITCFQESEQGCINIEDDGVGFDPTEEKINHYGLRIMQERANCVHGTLSISSEFEHGCTVNVMFPLNQ</sequence>
<feature type="domain" description="HAMP" evidence="18">
    <location>
        <begin position="188"/>
        <end position="240"/>
    </location>
</feature>
<dbReference type="Gene3D" id="1.20.120.960">
    <property type="entry name" value="Histidine kinase NarX, sensor domain"/>
    <property type="match status" value="1"/>
</dbReference>
<dbReference type="Gene3D" id="1.20.5.1930">
    <property type="match status" value="1"/>
</dbReference>
<organism evidence="19 20">
    <name type="scientific">Aliivibrio sifiae</name>
    <dbReference type="NCBI Taxonomy" id="566293"/>
    <lineage>
        <taxon>Bacteria</taxon>
        <taxon>Pseudomonadati</taxon>
        <taxon>Pseudomonadota</taxon>
        <taxon>Gammaproteobacteria</taxon>
        <taxon>Vibrionales</taxon>
        <taxon>Vibrionaceae</taxon>
        <taxon>Aliivibrio</taxon>
    </lineage>
</organism>
<feature type="coiled-coil region" evidence="15">
    <location>
        <begin position="232"/>
        <end position="259"/>
    </location>
</feature>
<evidence type="ECO:0000256" key="8">
    <source>
        <dbReference type="ARBA" id="ARBA00022741"/>
    </source>
</evidence>
<reference evidence="20" key="1">
    <citation type="journal article" date="2019" name="Int. J. Syst. Evol. Microbiol.">
        <title>The Global Catalogue of Microorganisms (GCM) 10K type strain sequencing project: providing services to taxonomists for standard genome sequencing and annotation.</title>
        <authorList>
            <consortium name="The Broad Institute Genomics Platform"/>
            <consortium name="The Broad Institute Genome Sequencing Center for Infectious Disease"/>
            <person name="Wu L."/>
            <person name="Ma J."/>
        </authorList>
    </citation>
    <scope>NUCLEOTIDE SEQUENCE [LARGE SCALE GENOMIC DNA]</scope>
    <source>
        <strain evidence="20">NBRC 105001</strain>
    </source>
</reference>
<keyword evidence="15" id="KW-0175">Coiled coil</keyword>
<keyword evidence="9 14" id="KW-0418">Kinase</keyword>
<feature type="transmembrane region" description="Helical" evidence="16">
    <location>
        <begin position="161"/>
        <end position="185"/>
    </location>
</feature>
<dbReference type="InterPro" id="IPR005467">
    <property type="entry name" value="His_kinase_dom"/>
</dbReference>
<dbReference type="Pfam" id="PF02518">
    <property type="entry name" value="HATPase_c"/>
    <property type="match status" value="1"/>
</dbReference>
<evidence type="ECO:0000313" key="19">
    <source>
        <dbReference type="EMBL" id="GLR74880.1"/>
    </source>
</evidence>
<dbReference type="InterPro" id="IPR042295">
    <property type="entry name" value="NarX-like_N_sf"/>
</dbReference>
<evidence type="ECO:0000256" key="2">
    <source>
        <dbReference type="ARBA" id="ARBA00004429"/>
    </source>
</evidence>
<evidence type="ECO:0000256" key="3">
    <source>
        <dbReference type="ARBA" id="ARBA00022475"/>
    </source>
</evidence>
<dbReference type="InterPro" id="IPR011712">
    <property type="entry name" value="Sig_transdc_His_kin_sub3_dim/P"/>
</dbReference>
<dbReference type="GO" id="GO:0016301">
    <property type="term" value="F:kinase activity"/>
    <property type="evidence" value="ECO:0007669"/>
    <property type="project" value="UniProtKB-KW"/>
</dbReference>
<keyword evidence="10 14" id="KW-0067">ATP-binding</keyword>
<dbReference type="PROSITE" id="PS50109">
    <property type="entry name" value="HIS_KIN"/>
    <property type="match status" value="1"/>
</dbReference>
<evidence type="ECO:0000256" key="5">
    <source>
        <dbReference type="ARBA" id="ARBA00022553"/>
    </source>
</evidence>
<dbReference type="PANTHER" id="PTHR24421">
    <property type="entry name" value="NITRATE/NITRITE SENSOR PROTEIN NARX-RELATED"/>
    <property type="match status" value="1"/>
</dbReference>
<gene>
    <name evidence="19" type="primary">narQ</name>
    <name evidence="19" type="ORF">GCM10007855_17540</name>
</gene>
<keyword evidence="4 14" id="KW-0997">Cell inner membrane</keyword>
<dbReference type="Pfam" id="PF13675">
    <property type="entry name" value="PilJ"/>
    <property type="match status" value="1"/>
</dbReference>
<dbReference type="InterPro" id="IPR029095">
    <property type="entry name" value="NarX-like_N"/>
</dbReference>
<dbReference type="PIRSF" id="PIRSF003167">
    <property type="entry name" value="STHK_NarX/NarQ"/>
    <property type="match status" value="1"/>
</dbReference>
<dbReference type="SUPFAM" id="SSF158472">
    <property type="entry name" value="HAMP domain-like"/>
    <property type="match status" value="1"/>
</dbReference>
<proteinExistence type="predicted"/>
<dbReference type="InterPro" id="IPR016380">
    <property type="entry name" value="Sig_transdc_His_kin_NarX/NarQ"/>
</dbReference>
<dbReference type="Gene3D" id="3.30.565.10">
    <property type="entry name" value="Histidine kinase-like ATPase, C-terminal domain"/>
    <property type="match status" value="1"/>
</dbReference>
<dbReference type="PROSITE" id="PS50885">
    <property type="entry name" value="HAMP"/>
    <property type="match status" value="1"/>
</dbReference>
<dbReference type="CDD" id="cd06225">
    <property type="entry name" value="HAMP"/>
    <property type="match status" value="1"/>
</dbReference>
<evidence type="ECO:0000256" key="9">
    <source>
        <dbReference type="ARBA" id="ARBA00022777"/>
    </source>
</evidence>
<dbReference type="Pfam" id="PF00672">
    <property type="entry name" value="HAMP"/>
    <property type="match status" value="1"/>
</dbReference>
<evidence type="ECO:0000256" key="10">
    <source>
        <dbReference type="ARBA" id="ARBA00022840"/>
    </source>
</evidence>
<dbReference type="CDD" id="cd16917">
    <property type="entry name" value="HATPase_UhpB-NarQ-NarX-like"/>
    <property type="match status" value="1"/>
</dbReference>
<evidence type="ECO:0000259" key="18">
    <source>
        <dbReference type="PROSITE" id="PS50885"/>
    </source>
</evidence>
<evidence type="ECO:0000256" key="14">
    <source>
        <dbReference type="PIRNR" id="PIRNR003167"/>
    </source>
</evidence>
<dbReference type="Pfam" id="PF07730">
    <property type="entry name" value="HisKA_3"/>
    <property type="match status" value="1"/>
</dbReference>
<dbReference type="InterPro" id="IPR036890">
    <property type="entry name" value="HATPase_C_sf"/>
</dbReference>
<keyword evidence="12 14" id="KW-0902">Two-component regulatory system</keyword>
<dbReference type="SMART" id="SM00387">
    <property type="entry name" value="HATPase_c"/>
    <property type="match status" value="1"/>
</dbReference>
<dbReference type="NCBIfam" id="NF008184">
    <property type="entry name" value="PRK10935.1"/>
    <property type="match status" value="1"/>
</dbReference>
<dbReference type="EMBL" id="BSOU01000004">
    <property type="protein sequence ID" value="GLR74880.1"/>
    <property type="molecule type" value="Genomic_DNA"/>
</dbReference>
<dbReference type="CDD" id="cd22899">
    <property type="entry name" value="NarQ_sensor"/>
    <property type="match status" value="1"/>
</dbReference>
<protein>
    <recommendedName>
        <fullName evidence="14">Sensor protein</fullName>
        <ecNumber evidence="14">2.7.13.3</ecNumber>
    </recommendedName>
</protein>
<evidence type="ECO:0000313" key="20">
    <source>
        <dbReference type="Proteomes" id="UP001156660"/>
    </source>
</evidence>
<comment type="catalytic activity">
    <reaction evidence="1 14">
        <text>ATP + protein L-histidine = ADP + protein N-phospho-L-histidine.</text>
        <dbReference type="EC" id="2.7.13.3"/>
    </reaction>
</comment>